<name>A0AA86T1V2_9BACT</name>
<dbReference type="EMBL" id="OX365700">
    <property type="protein sequence ID" value="CAI4030424.1"/>
    <property type="molecule type" value="Genomic_DNA"/>
</dbReference>
<organism evidence="2 3">
    <name type="scientific">Nitrospira tepida</name>
    <dbReference type="NCBI Taxonomy" id="2973512"/>
    <lineage>
        <taxon>Bacteria</taxon>
        <taxon>Pseudomonadati</taxon>
        <taxon>Nitrospirota</taxon>
        <taxon>Nitrospiria</taxon>
        <taxon>Nitrospirales</taxon>
        <taxon>Nitrospiraceae</taxon>
        <taxon>Nitrospira</taxon>
    </lineage>
</organism>
<dbReference type="Proteomes" id="UP001179121">
    <property type="component" value="Chromosome"/>
</dbReference>
<evidence type="ECO:0000313" key="2">
    <source>
        <dbReference type="EMBL" id="CAI4030424.1"/>
    </source>
</evidence>
<feature type="region of interest" description="Disordered" evidence="1">
    <location>
        <begin position="78"/>
        <end position="122"/>
    </location>
</feature>
<accession>A0AA86T1V2</accession>
<sequence>MENTLMQARADQFMASGSTGADSSDAASPAEPRHYRRVTLNLPVDLLDQLRNTVYWTPGVTLTGLIKTALCESLARMEQRHGRPYPPRLGELKCGRPRKMKGGSRPLSTFPVREAQWEQVGP</sequence>
<dbReference type="RefSeq" id="WP_289267414.1">
    <property type="nucleotide sequence ID" value="NZ_OX365700.1"/>
</dbReference>
<evidence type="ECO:0000313" key="3">
    <source>
        <dbReference type="Proteomes" id="UP001179121"/>
    </source>
</evidence>
<protein>
    <submittedName>
        <fullName evidence="2">Uncharacterized protein</fullName>
    </submittedName>
</protein>
<dbReference type="KEGG" id="nti:DNFV4_00852"/>
<gene>
    <name evidence="2" type="ORF">DNFV4_00852</name>
</gene>
<proteinExistence type="predicted"/>
<dbReference type="AlphaFoldDB" id="A0AA86T1V2"/>
<keyword evidence="3" id="KW-1185">Reference proteome</keyword>
<reference evidence="2" key="1">
    <citation type="submission" date="2022-10" db="EMBL/GenBank/DDBJ databases">
        <authorList>
            <person name="Koch H."/>
        </authorList>
    </citation>
    <scope>NUCLEOTIDE SEQUENCE</scope>
    <source>
        <strain evidence="2">DNF</strain>
    </source>
</reference>
<dbReference type="Gene3D" id="6.10.180.30">
    <property type="match status" value="1"/>
</dbReference>
<evidence type="ECO:0000256" key="1">
    <source>
        <dbReference type="SAM" id="MobiDB-lite"/>
    </source>
</evidence>